<proteinExistence type="predicted"/>
<dbReference type="GO" id="GO:0046464">
    <property type="term" value="P:acylglycerol catabolic process"/>
    <property type="evidence" value="ECO:0007669"/>
    <property type="project" value="TreeGrafter"/>
</dbReference>
<dbReference type="InterPro" id="IPR029058">
    <property type="entry name" value="AB_hydrolase_fold"/>
</dbReference>
<comment type="caution">
    <text evidence="2">The sequence shown here is derived from an EMBL/GenBank/DDBJ whole genome shotgun (WGS) entry which is preliminary data.</text>
</comment>
<dbReference type="GO" id="GO:0016020">
    <property type="term" value="C:membrane"/>
    <property type="evidence" value="ECO:0007669"/>
    <property type="project" value="TreeGrafter"/>
</dbReference>
<sequence>MELRLVKLIVISHIALFMLLLNGCATVDHSGYFQAYEARYQEQTDYRGHRLPRDGFEIHAREYGIESGKPTLVMMHGFPDSMHLYDRLVPLLANDRHIITFDFLGWGDSDKPAQHRYDVASLRRDLEAVIDHFNLNQVVLVMHDASGQPGIDWALDNPQKTSGLVLLNTYYAPAATLNAPEAIKRFSTPGIYRDISVWLTRHFDSLWMQGYNEQIAKFISTDAQREPFQKILGHQSLQIRPAFFSLNRVLNEEIEKRQAMIPVLKRLQTPVRIIFGSDDTDLNAGVAEDFHRLLPNSEIHLVERAGHFVQIDQPSVVASLIRDFPLTDDVGR</sequence>
<dbReference type="Gene3D" id="3.40.50.1820">
    <property type="entry name" value="alpha/beta hydrolase"/>
    <property type="match status" value="1"/>
</dbReference>
<reference evidence="2" key="1">
    <citation type="journal article" date="2021" name="Proc. Natl. Acad. Sci. U.S.A.">
        <title>Global biogeography of chemosynthetic symbionts reveals both localized and globally distributed symbiont groups. .</title>
        <authorList>
            <person name="Osvatic J.T."/>
            <person name="Wilkins L.G.E."/>
            <person name="Leibrecht L."/>
            <person name="Leray M."/>
            <person name="Zauner S."/>
            <person name="Polzin J."/>
            <person name="Camacho Y."/>
            <person name="Gros O."/>
            <person name="van Gils J.A."/>
            <person name="Eisen J.A."/>
            <person name="Petersen J.M."/>
            <person name="Yuen B."/>
        </authorList>
    </citation>
    <scope>NUCLEOTIDE SEQUENCE</scope>
    <source>
        <strain evidence="2">MAGclacostrist064TRANS</strain>
    </source>
</reference>
<dbReference type="GO" id="GO:0047372">
    <property type="term" value="F:monoacylglycerol lipase activity"/>
    <property type="evidence" value="ECO:0007669"/>
    <property type="project" value="TreeGrafter"/>
</dbReference>
<protein>
    <submittedName>
        <fullName evidence="2">Alpha/beta hydrolase</fullName>
    </submittedName>
</protein>
<dbReference type="Pfam" id="PF00561">
    <property type="entry name" value="Abhydrolase_1"/>
    <property type="match status" value="1"/>
</dbReference>
<dbReference type="PRINTS" id="PR00412">
    <property type="entry name" value="EPOXHYDRLASE"/>
</dbReference>
<keyword evidence="2" id="KW-0378">Hydrolase</keyword>
<evidence type="ECO:0000313" key="2">
    <source>
        <dbReference type="EMBL" id="MCG7947009.1"/>
    </source>
</evidence>
<dbReference type="AlphaFoldDB" id="A0A9E4KD40"/>
<accession>A0A9E4KD40</accession>
<dbReference type="InterPro" id="IPR050266">
    <property type="entry name" value="AB_hydrolase_sf"/>
</dbReference>
<dbReference type="Proteomes" id="UP000886667">
    <property type="component" value="Unassembled WGS sequence"/>
</dbReference>
<dbReference type="InterPro" id="IPR000639">
    <property type="entry name" value="Epox_hydrolase-like"/>
</dbReference>
<feature type="domain" description="AB hydrolase-1" evidence="1">
    <location>
        <begin position="70"/>
        <end position="314"/>
    </location>
</feature>
<dbReference type="PANTHER" id="PTHR43798">
    <property type="entry name" value="MONOACYLGLYCEROL LIPASE"/>
    <property type="match status" value="1"/>
</dbReference>
<gene>
    <name evidence="2" type="ORF">JAZ07_11760</name>
</gene>
<dbReference type="SUPFAM" id="SSF53474">
    <property type="entry name" value="alpha/beta-Hydrolases"/>
    <property type="match status" value="1"/>
</dbReference>
<dbReference type="PANTHER" id="PTHR43798:SF33">
    <property type="entry name" value="HYDROLASE, PUTATIVE (AFU_ORTHOLOGUE AFUA_2G14860)-RELATED"/>
    <property type="match status" value="1"/>
</dbReference>
<evidence type="ECO:0000313" key="3">
    <source>
        <dbReference type="Proteomes" id="UP000886667"/>
    </source>
</evidence>
<name>A0A9E4KD40_9GAMM</name>
<evidence type="ECO:0000259" key="1">
    <source>
        <dbReference type="Pfam" id="PF00561"/>
    </source>
</evidence>
<dbReference type="EMBL" id="JAEPCM010000409">
    <property type="protein sequence ID" value="MCG7947009.1"/>
    <property type="molecule type" value="Genomic_DNA"/>
</dbReference>
<organism evidence="2 3">
    <name type="scientific">Candidatus Thiodiazotropha taylori</name>
    <dbReference type="NCBI Taxonomy" id="2792791"/>
    <lineage>
        <taxon>Bacteria</taxon>
        <taxon>Pseudomonadati</taxon>
        <taxon>Pseudomonadota</taxon>
        <taxon>Gammaproteobacteria</taxon>
        <taxon>Chromatiales</taxon>
        <taxon>Sedimenticolaceae</taxon>
        <taxon>Candidatus Thiodiazotropha</taxon>
    </lineage>
</organism>
<dbReference type="InterPro" id="IPR000073">
    <property type="entry name" value="AB_hydrolase_1"/>
</dbReference>